<keyword evidence="7 15" id="KW-0812">Transmembrane</keyword>
<dbReference type="PROSITE" id="PS51711">
    <property type="entry name" value="G_FEOB"/>
    <property type="match status" value="1"/>
</dbReference>
<accession>A0A327KNN5</accession>
<evidence type="ECO:0000256" key="3">
    <source>
        <dbReference type="ARBA" id="ARBA00022448"/>
    </source>
</evidence>
<evidence type="ECO:0000313" key="17">
    <source>
        <dbReference type="EMBL" id="RAI38955.1"/>
    </source>
</evidence>
<keyword evidence="13 15" id="KW-0472">Membrane</keyword>
<evidence type="ECO:0000256" key="2">
    <source>
        <dbReference type="ARBA" id="ARBA00022371"/>
    </source>
</evidence>
<organism evidence="17 18">
    <name type="scientific">Rhodoplanes elegans</name>
    <dbReference type="NCBI Taxonomy" id="29408"/>
    <lineage>
        <taxon>Bacteria</taxon>
        <taxon>Pseudomonadati</taxon>
        <taxon>Pseudomonadota</taxon>
        <taxon>Alphaproteobacteria</taxon>
        <taxon>Hyphomicrobiales</taxon>
        <taxon>Nitrobacteraceae</taxon>
        <taxon>Rhodoplanes</taxon>
    </lineage>
</organism>
<keyword evidence="3" id="KW-0813">Transport</keyword>
<proteinExistence type="predicted"/>
<dbReference type="Gene3D" id="3.40.50.300">
    <property type="entry name" value="P-loop containing nucleotide triphosphate hydrolases"/>
    <property type="match status" value="1"/>
</dbReference>
<keyword evidence="11" id="KW-0406">Ion transport</keyword>
<dbReference type="SUPFAM" id="SSF52540">
    <property type="entry name" value="P-loop containing nucleoside triphosphate hydrolases"/>
    <property type="match status" value="1"/>
</dbReference>
<feature type="transmembrane region" description="Helical" evidence="15">
    <location>
        <begin position="227"/>
        <end position="252"/>
    </location>
</feature>
<feature type="transmembrane region" description="Helical" evidence="15">
    <location>
        <begin position="365"/>
        <end position="391"/>
    </location>
</feature>
<dbReference type="Pfam" id="PF07670">
    <property type="entry name" value="Gate"/>
    <property type="match status" value="2"/>
</dbReference>
<evidence type="ECO:0000256" key="6">
    <source>
        <dbReference type="ARBA" id="ARBA00022519"/>
    </source>
</evidence>
<dbReference type="Pfam" id="PF02421">
    <property type="entry name" value="FeoB_N"/>
    <property type="match status" value="1"/>
</dbReference>
<dbReference type="GO" id="GO:0015093">
    <property type="term" value="F:ferrous iron transmembrane transporter activity"/>
    <property type="evidence" value="ECO:0007669"/>
    <property type="project" value="InterPro"/>
</dbReference>
<evidence type="ECO:0000256" key="5">
    <source>
        <dbReference type="ARBA" id="ARBA00022496"/>
    </source>
</evidence>
<feature type="transmembrane region" description="Helical" evidence="15">
    <location>
        <begin position="464"/>
        <end position="483"/>
    </location>
</feature>
<evidence type="ECO:0000256" key="8">
    <source>
        <dbReference type="ARBA" id="ARBA00022741"/>
    </source>
</evidence>
<evidence type="ECO:0000256" key="1">
    <source>
        <dbReference type="ARBA" id="ARBA00004429"/>
    </source>
</evidence>
<dbReference type="InterPro" id="IPR011640">
    <property type="entry name" value="Fe2_transport_prot_B_C"/>
</dbReference>
<sequence>MSAAEPAGPWHLALVGNPNCGKTALFNALTGSRQKVANYPGVTVERKSGQFQTPSGRSVHLLDLPGTYSLRARSPDEKVTRDAVLGQLAGETVPDMLLCVADATNLRIALRLVLELKRVGRPMMLALNMIDIAKKRGFAFDLDRLSAELGIPVVTSTAVRRGGVEALVARMDALIADRPAAPAEQAWAPPSAAELRATQREADRILAAAVQAPGRPDTLTGRLDTVLLHPVFGIVILLAVLFVMFQAVFTWATPAMDGIKAGFEALGALVQAHMPEGLLQSFVQDGVIAGVGSVLVFLPQIVILFFFILVLEDLGYLARAAFLMDRVMGGAGLHGRAFIPLLSSFACAIPGIMATRVIDNRRDRLTTILVAPLMTCSARIPVYVLIISAFIPDEDVLGVLSLQGLVMFGLYAAGITSALLVSFVAKRLFWRDHPTEPFMLELPDYKLPRPKSILIGLYTKAMMFLKRAGTTIFSMMVLIWFLASFPRPPEGATEPAIEYSLAAWIGRALEPITAPIGFDWHINVALVPGMAAREVAVAALGTVYAIEGGAEAADKIGATLAQSWSLATALALLAWYIFAPQCASTLAVIRRETGGWRWMAVSFGYMITLAYAAAFVTYNVARMLGAG</sequence>
<dbReference type="FunFam" id="3.40.50.300:FF:000426">
    <property type="entry name" value="Ferrous iron transport protein B"/>
    <property type="match status" value="1"/>
</dbReference>
<dbReference type="InterPro" id="IPR006073">
    <property type="entry name" value="GTP-bd"/>
</dbReference>
<keyword evidence="18" id="KW-1185">Reference proteome</keyword>
<keyword evidence="5" id="KW-0410">Iron transport</keyword>
<keyword evidence="6" id="KW-0997">Cell inner membrane</keyword>
<reference evidence="17 18" key="1">
    <citation type="submission" date="2017-07" db="EMBL/GenBank/DDBJ databases">
        <title>Draft Genome Sequences of Select Purple Nonsulfur Bacteria.</title>
        <authorList>
            <person name="Lasarre B."/>
            <person name="Mckinlay J.B."/>
        </authorList>
    </citation>
    <scope>NUCLEOTIDE SEQUENCE [LARGE SCALE GENOMIC DNA]</scope>
    <source>
        <strain evidence="17 18">DSM 11907</strain>
    </source>
</reference>
<dbReference type="Pfam" id="PF07664">
    <property type="entry name" value="FeoB_C"/>
    <property type="match status" value="1"/>
</dbReference>
<evidence type="ECO:0000256" key="12">
    <source>
        <dbReference type="ARBA" id="ARBA00023134"/>
    </source>
</evidence>
<feature type="transmembrane region" description="Helical" evidence="15">
    <location>
        <begin position="287"/>
        <end position="311"/>
    </location>
</feature>
<feature type="transmembrane region" description="Helical" evidence="15">
    <location>
        <begin position="558"/>
        <end position="578"/>
    </location>
</feature>
<evidence type="ECO:0000256" key="13">
    <source>
        <dbReference type="ARBA" id="ARBA00023136"/>
    </source>
</evidence>
<feature type="transmembrane region" description="Helical" evidence="15">
    <location>
        <begin position="403"/>
        <end position="425"/>
    </location>
</feature>
<evidence type="ECO:0000256" key="4">
    <source>
        <dbReference type="ARBA" id="ARBA00022475"/>
    </source>
</evidence>
<comment type="caution">
    <text evidence="17">The sequence shown here is derived from an EMBL/GenBank/DDBJ whole genome shotgun (WGS) entry which is preliminary data.</text>
</comment>
<dbReference type="PANTHER" id="PTHR43185">
    <property type="entry name" value="FERROUS IRON TRANSPORT PROTEIN B"/>
    <property type="match status" value="1"/>
</dbReference>
<evidence type="ECO:0000256" key="15">
    <source>
        <dbReference type="SAM" id="Phobius"/>
    </source>
</evidence>
<keyword evidence="10" id="KW-0408">Iron</keyword>
<protein>
    <recommendedName>
        <fullName evidence="2">Fe(2+) transporter FeoB</fullName>
    </recommendedName>
    <alternativeName>
        <fullName evidence="14">Ferrous iron transport protein B</fullName>
    </alternativeName>
</protein>
<dbReference type="PRINTS" id="PR00326">
    <property type="entry name" value="GTP1OBG"/>
</dbReference>
<keyword evidence="9 15" id="KW-1133">Transmembrane helix</keyword>
<dbReference type="InterPro" id="IPR030389">
    <property type="entry name" value="G_FEOB_dom"/>
</dbReference>
<dbReference type="OrthoDB" id="9809127at2"/>
<comment type="subcellular location">
    <subcellularLocation>
        <location evidence="1">Cell inner membrane</location>
        <topology evidence="1">Multi-pass membrane protein</topology>
    </subcellularLocation>
</comment>
<evidence type="ECO:0000256" key="7">
    <source>
        <dbReference type="ARBA" id="ARBA00022692"/>
    </source>
</evidence>
<dbReference type="CDD" id="cd01879">
    <property type="entry name" value="FeoB"/>
    <property type="match status" value="1"/>
</dbReference>
<dbReference type="InterPro" id="IPR011642">
    <property type="entry name" value="Gate_dom"/>
</dbReference>
<feature type="domain" description="FeoB-type G" evidence="16">
    <location>
        <begin position="9"/>
        <end position="177"/>
    </location>
</feature>
<evidence type="ECO:0000256" key="14">
    <source>
        <dbReference type="ARBA" id="ARBA00031200"/>
    </source>
</evidence>
<dbReference type="AlphaFoldDB" id="A0A327KNN5"/>
<dbReference type="Proteomes" id="UP000248863">
    <property type="component" value="Unassembled WGS sequence"/>
</dbReference>
<evidence type="ECO:0000256" key="10">
    <source>
        <dbReference type="ARBA" id="ARBA00023004"/>
    </source>
</evidence>
<gene>
    <name evidence="17" type="ORF">CH338_11010</name>
</gene>
<keyword evidence="12" id="KW-0342">GTP-binding</keyword>
<dbReference type="InterPro" id="IPR050860">
    <property type="entry name" value="FeoB_GTPase"/>
</dbReference>
<dbReference type="PANTHER" id="PTHR43185:SF1">
    <property type="entry name" value="FE(2+) TRANSPORTER FEOB"/>
    <property type="match status" value="1"/>
</dbReference>
<feature type="transmembrane region" description="Helical" evidence="15">
    <location>
        <begin position="331"/>
        <end position="353"/>
    </location>
</feature>
<name>A0A327KNN5_9BRAD</name>
<evidence type="ECO:0000259" key="16">
    <source>
        <dbReference type="PROSITE" id="PS51711"/>
    </source>
</evidence>
<feature type="transmembrane region" description="Helical" evidence="15">
    <location>
        <begin position="598"/>
        <end position="621"/>
    </location>
</feature>
<keyword evidence="4" id="KW-1003">Cell membrane</keyword>
<dbReference type="RefSeq" id="WP_111357226.1">
    <property type="nucleotide sequence ID" value="NZ_NHSK01000115.1"/>
</dbReference>
<dbReference type="GO" id="GO:0005525">
    <property type="term" value="F:GTP binding"/>
    <property type="evidence" value="ECO:0007669"/>
    <property type="project" value="UniProtKB-KW"/>
</dbReference>
<dbReference type="GO" id="GO:0005886">
    <property type="term" value="C:plasma membrane"/>
    <property type="evidence" value="ECO:0007669"/>
    <property type="project" value="UniProtKB-SubCell"/>
</dbReference>
<keyword evidence="8" id="KW-0547">Nucleotide-binding</keyword>
<dbReference type="EMBL" id="NPEU01000098">
    <property type="protein sequence ID" value="RAI38955.1"/>
    <property type="molecule type" value="Genomic_DNA"/>
</dbReference>
<evidence type="ECO:0000313" key="18">
    <source>
        <dbReference type="Proteomes" id="UP000248863"/>
    </source>
</evidence>
<evidence type="ECO:0000256" key="9">
    <source>
        <dbReference type="ARBA" id="ARBA00022989"/>
    </source>
</evidence>
<dbReference type="InterPro" id="IPR027417">
    <property type="entry name" value="P-loop_NTPase"/>
</dbReference>
<evidence type="ECO:0000256" key="11">
    <source>
        <dbReference type="ARBA" id="ARBA00023065"/>
    </source>
</evidence>